<keyword evidence="5" id="KW-0998">Cell outer membrane</keyword>
<dbReference type="Pfam" id="PF07980">
    <property type="entry name" value="SusD_RagB"/>
    <property type="match status" value="1"/>
</dbReference>
<dbReference type="Gene3D" id="1.25.40.390">
    <property type="match status" value="1"/>
</dbReference>
<evidence type="ECO:0000256" key="5">
    <source>
        <dbReference type="ARBA" id="ARBA00023237"/>
    </source>
</evidence>
<dbReference type="EMBL" id="PYGK01000017">
    <property type="protein sequence ID" value="PSL23736.1"/>
    <property type="molecule type" value="Genomic_DNA"/>
</dbReference>
<comment type="similarity">
    <text evidence="2">Belongs to the SusD family.</text>
</comment>
<evidence type="ECO:0000259" key="8">
    <source>
        <dbReference type="Pfam" id="PF14322"/>
    </source>
</evidence>
<proteinExistence type="inferred from homology"/>
<comment type="subcellular location">
    <subcellularLocation>
        <location evidence="1">Cell outer membrane</location>
    </subcellularLocation>
</comment>
<name>A0A2P8FPS9_9BACT</name>
<evidence type="ECO:0000313" key="9">
    <source>
        <dbReference type="EMBL" id="PSL23736.1"/>
    </source>
</evidence>
<evidence type="ECO:0000313" key="10">
    <source>
        <dbReference type="Proteomes" id="UP000240978"/>
    </source>
</evidence>
<keyword evidence="4" id="KW-0472">Membrane</keyword>
<protein>
    <submittedName>
        <fullName evidence="9">Putative outer membrane starch-binding protein</fullName>
    </submittedName>
</protein>
<evidence type="ECO:0000256" key="3">
    <source>
        <dbReference type="ARBA" id="ARBA00022729"/>
    </source>
</evidence>
<evidence type="ECO:0000256" key="1">
    <source>
        <dbReference type="ARBA" id="ARBA00004442"/>
    </source>
</evidence>
<evidence type="ECO:0000256" key="4">
    <source>
        <dbReference type="ARBA" id="ARBA00023136"/>
    </source>
</evidence>
<dbReference type="InterPro" id="IPR033985">
    <property type="entry name" value="SusD-like_N"/>
</dbReference>
<dbReference type="Proteomes" id="UP000240978">
    <property type="component" value="Unassembled WGS sequence"/>
</dbReference>
<dbReference type="Pfam" id="PF14322">
    <property type="entry name" value="SusD-like_3"/>
    <property type="match status" value="1"/>
</dbReference>
<evidence type="ECO:0000259" key="7">
    <source>
        <dbReference type="Pfam" id="PF07980"/>
    </source>
</evidence>
<gene>
    <name evidence="9" type="ORF">CLV42_11793</name>
</gene>
<sequence>MKRIRYTFNRSAIIALLAAAMLVTSSCSKYTELEPINSPSENSAFQSPSSIELAMQGVYEAAAVGSYNGDKASARGYPFGAAAIEQDEMRGEDMLNVAQFYAITYEATYTTSSANNVNMWTGLYALINQANVMIRGVRTAAANGIITAEAAAAYEGEARFLRALAHHELLIHCSFPYADNNGSKPGIPYREKAITSQADVTEGLTIGRGTVAEAYTKLLADLDYAETNLPAAQPKGLSRATKGAAIAIKTRIKQHMGDWDGVIAEGAKLGTDKQPATHFTSPIGGYVLTASPETPFTSFKNNTESVFSIANGPNANGGTNGALPSMFGPADKGARGLVATSPILYNAAFWVEGDLRRKLLQINQVVGEKYAFNYKYRDYVNKTDYAPIIRYAEVLLNVAEAYAKKGNTAQALLLLNDVRNRSVPADKQFTTAPADLILAILQERRIEFAGEGRRWPDIHRLALDATYGTKGIPAKMKVGQMKLDGSDYNNVTPPTFPATGGVKAYAYTEYQFLWPIPADEVAANPLLREQQNEGYK</sequence>
<evidence type="ECO:0000256" key="6">
    <source>
        <dbReference type="SAM" id="SignalP"/>
    </source>
</evidence>
<reference evidence="9 10" key="1">
    <citation type="submission" date="2018-03" db="EMBL/GenBank/DDBJ databases">
        <title>Genomic Encyclopedia of Archaeal and Bacterial Type Strains, Phase II (KMG-II): from individual species to whole genera.</title>
        <authorList>
            <person name="Goeker M."/>
        </authorList>
    </citation>
    <scope>NUCLEOTIDE SEQUENCE [LARGE SCALE GENOMIC DNA]</scope>
    <source>
        <strain evidence="9 10">DSM 18107</strain>
    </source>
</reference>
<dbReference type="AlphaFoldDB" id="A0A2P8FPS9"/>
<evidence type="ECO:0000256" key="2">
    <source>
        <dbReference type="ARBA" id="ARBA00006275"/>
    </source>
</evidence>
<keyword evidence="3 6" id="KW-0732">Signal</keyword>
<accession>A0A2P8FPS9</accession>
<dbReference type="InterPro" id="IPR012944">
    <property type="entry name" value="SusD_RagB_dom"/>
</dbReference>
<comment type="caution">
    <text evidence="9">The sequence shown here is derived from an EMBL/GenBank/DDBJ whole genome shotgun (WGS) entry which is preliminary data.</text>
</comment>
<organism evidence="9 10">
    <name type="scientific">Chitinophaga ginsengisoli</name>
    <dbReference type="NCBI Taxonomy" id="363837"/>
    <lineage>
        <taxon>Bacteria</taxon>
        <taxon>Pseudomonadati</taxon>
        <taxon>Bacteroidota</taxon>
        <taxon>Chitinophagia</taxon>
        <taxon>Chitinophagales</taxon>
        <taxon>Chitinophagaceae</taxon>
        <taxon>Chitinophaga</taxon>
    </lineage>
</organism>
<dbReference type="InterPro" id="IPR011990">
    <property type="entry name" value="TPR-like_helical_dom_sf"/>
</dbReference>
<dbReference type="PROSITE" id="PS51257">
    <property type="entry name" value="PROKAR_LIPOPROTEIN"/>
    <property type="match status" value="1"/>
</dbReference>
<dbReference type="SUPFAM" id="SSF48452">
    <property type="entry name" value="TPR-like"/>
    <property type="match status" value="1"/>
</dbReference>
<feature type="chain" id="PRO_5015143898" evidence="6">
    <location>
        <begin position="30"/>
        <end position="536"/>
    </location>
</feature>
<feature type="domain" description="RagB/SusD" evidence="7">
    <location>
        <begin position="379"/>
        <end position="535"/>
    </location>
</feature>
<dbReference type="GO" id="GO:0009279">
    <property type="term" value="C:cell outer membrane"/>
    <property type="evidence" value="ECO:0007669"/>
    <property type="project" value="UniProtKB-SubCell"/>
</dbReference>
<dbReference type="RefSeq" id="WP_211303548.1">
    <property type="nucleotide sequence ID" value="NZ_PYGK01000017.1"/>
</dbReference>
<feature type="signal peptide" evidence="6">
    <location>
        <begin position="1"/>
        <end position="29"/>
    </location>
</feature>
<feature type="domain" description="SusD-like N-terminal" evidence="8">
    <location>
        <begin position="104"/>
        <end position="252"/>
    </location>
</feature>
<keyword evidence="10" id="KW-1185">Reference proteome</keyword>